<evidence type="ECO:0000313" key="3">
    <source>
        <dbReference type="Proteomes" id="UP001062165"/>
    </source>
</evidence>
<keyword evidence="3" id="KW-1185">Reference proteome</keyword>
<sequence>MKKYIIIALVAGLTHFNAAAQMSVFHIDWNVGLPVGDLQDFIEDESYRGLRIGGRAFIYDYLSVGGEGGWQVYYDTQDGTQRIETEDGIFDLTGKQYRYLNTYPLMANIHFYLGEDYGVRPYIGTNAGVTFVNQRIAFGIYDVSETSTHFSIAPEIGAFIPIGVAGGGINIGARYDHIFKTSKLDVDVQSVGLFIGFIFMN</sequence>
<evidence type="ECO:0000256" key="1">
    <source>
        <dbReference type="SAM" id="SignalP"/>
    </source>
</evidence>
<organism evidence="2 3">
    <name type="scientific">Reichenbachiella carrageenanivorans</name>
    <dbReference type="NCBI Taxonomy" id="2979869"/>
    <lineage>
        <taxon>Bacteria</taxon>
        <taxon>Pseudomonadati</taxon>
        <taxon>Bacteroidota</taxon>
        <taxon>Cytophagia</taxon>
        <taxon>Cytophagales</taxon>
        <taxon>Reichenbachiellaceae</taxon>
        <taxon>Reichenbachiella</taxon>
    </lineage>
</organism>
<feature type="chain" id="PRO_5045228973" description="Outer membrane protein beta-barrel domain-containing protein" evidence="1">
    <location>
        <begin position="21"/>
        <end position="201"/>
    </location>
</feature>
<dbReference type="RefSeq" id="WP_263049919.1">
    <property type="nucleotide sequence ID" value="NZ_CP106735.1"/>
</dbReference>
<gene>
    <name evidence="2" type="ORF">N7E81_12465</name>
</gene>
<protein>
    <recommendedName>
        <fullName evidence="4">Outer membrane protein beta-barrel domain-containing protein</fullName>
    </recommendedName>
</protein>
<keyword evidence="1" id="KW-0732">Signal</keyword>
<name>A0ABY6CWC4_9BACT</name>
<accession>A0ABY6CWC4</accession>
<evidence type="ECO:0008006" key="4">
    <source>
        <dbReference type="Google" id="ProtNLM"/>
    </source>
</evidence>
<proteinExistence type="predicted"/>
<reference evidence="2" key="1">
    <citation type="submission" date="2022-10" db="EMBL/GenBank/DDBJ databases">
        <title>Comparative genomics and taxonomic characterization of three novel marine species of genus Reichenbachiella exhibiting antioxidant and polysaccharide degradation activities.</title>
        <authorList>
            <person name="Muhammad N."/>
            <person name="Lee Y.-J."/>
            <person name="Ko J."/>
            <person name="Kim S.-G."/>
        </authorList>
    </citation>
    <scope>NUCLEOTIDE SEQUENCE</scope>
    <source>
        <strain evidence="2">Wsw4-B4</strain>
    </source>
</reference>
<dbReference type="Proteomes" id="UP001062165">
    <property type="component" value="Chromosome"/>
</dbReference>
<evidence type="ECO:0000313" key="2">
    <source>
        <dbReference type="EMBL" id="UXX78173.1"/>
    </source>
</evidence>
<dbReference type="EMBL" id="CP106735">
    <property type="protein sequence ID" value="UXX78173.1"/>
    <property type="molecule type" value="Genomic_DNA"/>
</dbReference>
<feature type="signal peptide" evidence="1">
    <location>
        <begin position="1"/>
        <end position="20"/>
    </location>
</feature>
<dbReference type="InterPro" id="IPR011250">
    <property type="entry name" value="OMP/PagP_B-barrel"/>
</dbReference>
<dbReference type="SUPFAM" id="SSF56925">
    <property type="entry name" value="OMPA-like"/>
    <property type="match status" value="1"/>
</dbReference>
<dbReference type="Gene3D" id="2.40.160.20">
    <property type="match status" value="1"/>
</dbReference>